<dbReference type="SUPFAM" id="SSF48350">
    <property type="entry name" value="GTPase activation domain, GAP"/>
    <property type="match status" value="1"/>
</dbReference>
<keyword evidence="5" id="KW-1185">Reference proteome</keyword>
<feature type="compositionally biased region" description="Polar residues" evidence="2">
    <location>
        <begin position="1036"/>
        <end position="1049"/>
    </location>
</feature>
<dbReference type="GO" id="GO:0007165">
    <property type="term" value="P:signal transduction"/>
    <property type="evidence" value="ECO:0007669"/>
    <property type="project" value="InterPro"/>
</dbReference>
<evidence type="ECO:0000259" key="3">
    <source>
        <dbReference type="PROSITE" id="PS50238"/>
    </source>
</evidence>
<name>A0A1Y2GYN1_9FUNG</name>
<dbReference type="OrthoDB" id="2422472at2759"/>
<accession>A0A1Y2GYN1</accession>
<dbReference type="Proteomes" id="UP000193648">
    <property type="component" value="Unassembled WGS sequence"/>
</dbReference>
<protein>
    <recommendedName>
        <fullName evidence="3">Rho-GAP domain-containing protein</fullName>
    </recommendedName>
</protein>
<feature type="compositionally biased region" description="Low complexity" evidence="2">
    <location>
        <begin position="480"/>
        <end position="489"/>
    </location>
</feature>
<dbReference type="InterPro" id="IPR000198">
    <property type="entry name" value="RhoGAP_dom"/>
</dbReference>
<feature type="region of interest" description="Disordered" evidence="2">
    <location>
        <begin position="134"/>
        <end position="153"/>
    </location>
</feature>
<feature type="compositionally biased region" description="Acidic residues" evidence="2">
    <location>
        <begin position="1009"/>
        <end position="1029"/>
    </location>
</feature>
<dbReference type="InterPro" id="IPR008936">
    <property type="entry name" value="Rho_GTPase_activation_prot"/>
</dbReference>
<feature type="region of interest" description="Disordered" evidence="2">
    <location>
        <begin position="1004"/>
        <end position="1072"/>
    </location>
</feature>
<feature type="region of interest" description="Disordered" evidence="2">
    <location>
        <begin position="479"/>
        <end position="517"/>
    </location>
</feature>
<organism evidence="4 5">
    <name type="scientific">Lobosporangium transversale</name>
    <dbReference type="NCBI Taxonomy" id="64571"/>
    <lineage>
        <taxon>Eukaryota</taxon>
        <taxon>Fungi</taxon>
        <taxon>Fungi incertae sedis</taxon>
        <taxon>Mucoromycota</taxon>
        <taxon>Mortierellomycotina</taxon>
        <taxon>Mortierellomycetes</taxon>
        <taxon>Mortierellales</taxon>
        <taxon>Mortierellaceae</taxon>
        <taxon>Lobosporangium</taxon>
    </lineage>
</organism>
<dbReference type="PROSITE" id="PS50238">
    <property type="entry name" value="RHOGAP"/>
    <property type="match status" value="1"/>
</dbReference>
<feature type="domain" description="Rho-GAP" evidence="3">
    <location>
        <begin position="196"/>
        <end position="372"/>
    </location>
</feature>
<dbReference type="EMBL" id="MCFF01000006">
    <property type="protein sequence ID" value="ORZ26583.1"/>
    <property type="molecule type" value="Genomic_DNA"/>
</dbReference>
<proteinExistence type="predicted"/>
<feature type="coiled-coil region" evidence="1">
    <location>
        <begin position="765"/>
        <end position="803"/>
    </location>
</feature>
<sequence>MTVSRQEPMLTLSFEVPAGAVAHPSNRSANKTIYTPSSSHTAATTAATRPYSEFSYPAQSDTTILDSMIRTTQKDQSLQHPLQNSTFNSSVASFMTSSTADYTLVTLNNSSSSRSIYRNSLPIHTSISIINGNNSSGNHINRNHSTSQIHHQKKELQKQALRQQQLQQQNQKKTLPLFPTIRTRGTISNQNIIQPVNLAKIELLPIEFSHQIILDCIDEIKLRGLNREHLFWNPFYSPSVEAAIKLLMNQKKNHLFNVKMMRIDTVGGLLTTVLSRTYPPLIPEHLRELLQNPNGQFFFELLSMLPELNRFLFVEVLELCCELVDNQAFNRLSNSKLSIYPGSCCFGLDEYMPTWDTRYLLSSGMKKFSGAFYHAIYAYREERDLSVEELQEKQVKRDKLLAEQRLEALEREYGLEGAHNILKREARIAQGLPPDSPEPTPVPQLPADLKEISLYANRKEIVVADDNISILDMQLEDGSEGASTSAAEAMKPLSSSRSGTAAPHTLESASNEKKQEEEEKVEHIIEDLRRSLSVATLESLINRSSKPAAATTTTTTKTNYYSMSPYAPRTGYYSYTGRRIRPPVTSAGSKYAQQQPNNTSNDDTILRAKSIARFCSATKNIYPVAPGDIFGISRQAIERRELQGFLLVAQTTKKRRRCKSIKSKRIHQLRLRNKQSQQLHRRSSASMSSVISSGPMPSAAIYLPNGGMYRARNSSMIVAAHQHRRKHALASAGSQRRERTRRLRRELEVYLTQGLSDEEAMKQRKIDLKKRRKQEKRARAQALAEAAEAAKRAEQKVTMEEAEVLEAFDYLSDQELEEFLTLAGLTMQDVERIREKAAAIALRQVTKDIEGVESKPVVTVAAAVMSEASPGQQKSASVIPKITATDVDKTSEETSTAETIVISFGSGYEVSDVDNMANDNATSHRRPTSIPHMNSMDILLKNASMIGDSNLRCYPDQQLEQQQQEAIQKTSVSSLSPPISVTAAVQQAMVEKGQSHITNRVSVNFDVDVVADDDDDDDEEEEEEEEEEEKPPAMESRSSSAETLVTTKTIRTRPHLPPHERRSVESLASSTDTIVSPVQEDYVEMTEGGLFLQKVSSMKQAEDEEAAELRALLETMSAEERQEFLRLSS</sequence>
<dbReference type="GeneID" id="33564969"/>
<evidence type="ECO:0000256" key="2">
    <source>
        <dbReference type="SAM" id="MobiDB-lite"/>
    </source>
</evidence>
<dbReference type="AlphaFoldDB" id="A0A1Y2GYN1"/>
<reference evidence="4 5" key="1">
    <citation type="submission" date="2016-07" db="EMBL/GenBank/DDBJ databases">
        <title>Pervasive Adenine N6-methylation of Active Genes in Fungi.</title>
        <authorList>
            <consortium name="DOE Joint Genome Institute"/>
            <person name="Mondo S.J."/>
            <person name="Dannebaum R.O."/>
            <person name="Kuo R.C."/>
            <person name="Labutti K."/>
            <person name="Haridas S."/>
            <person name="Kuo A."/>
            <person name="Salamov A."/>
            <person name="Ahrendt S.R."/>
            <person name="Lipzen A."/>
            <person name="Sullivan W."/>
            <person name="Andreopoulos W.B."/>
            <person name="Clum A."/>
            <person name="Lindquist E."/>
            <person name="Daum C."/>
            <person name="Ramamoorthy G.K."/>
            <person name="Gryganskyi A."/>
            <person name="Culley D."/>
            <person name="Magnuson J.K."/>
            <person name="James T.Y."/>
            <person name="O'Malley M.A."/>
            <person name="Stajich J.E."/>
            <person name="Spatafora J.W."/>
            <person name="Visel A."/>
            <person name="Grigoriev I.V."/>
        </authorList>
    </citation>
    <scope>NUCLEOTIDE SEQUENCE [LARGE SCALE GENOMIC DNA]</scope>
    <source>
        <strain evidence="4 5">NRRL 3116</strain>
    </source>
</reference>
<dbReference type="Gene3D" id="1.10.555.10">
    <property type="entry name" value="Rho GTPase activation protein"/>
    <property type="match status" value="1"/>
</dbReference>
<evidence type="ECO:0000256" key="1">
    <source>
        <dbReference type="SAM" id="Coils"/>
    </source>
</evidence>
<keyword evidence="1" id="KW-0175">Coiled coil</keyword>
<comment type="caution">
    <text evidence="4">The sequence shown here is derived from an EMBL/GenBank/DDBJ whole genome shotgun (WGS) entry which is preliminary data.</text>
</comment>
<feature type="compositionally biased region" description="Low complexity" evidence="2">
    <location>
        <begin position="134"/>
        <end position="145"/>
    </location>
</feature>
<dbReference type="RefSeq" id="XP_021884346.1">
    <property type="nucleotide sequence ID" value="XM_022023125.1"/>
</dbReference>
<evidence type="ECO:0000313" key="5">
    <source>
        <dbReference type="Proteomes" id="UP000193648"/>
    </source>
</evidence>
<dbReference type="InParanoid" id="A0A1Y2GYN1"/>
<gene>
    <name evidence="4" type="ORF">BCR41DRAFT_347579</name>
</gene>
<evidence type="ECO:0000313" key="4">
    <source>
        <dbReference type="EMBL" id="ORZ26583.1"/>
    </source>
</evidence>